<feature type="transmembrane region" description="Helical" evidence="7">
    <location>
        <begin position="197"/>
        <end position="215"/>
    </location>
</feature>
<keyword evidence="6 7" id="KW-0472">Membrane</keyword>
<feature type="transmembrane region" description="Helical" evidence="7">
    <location>
        <begin position="86"/>
        <end position="104"/>
    </location>
</feature>
<evidence type="ECO:0000256" key="5">
    <source>
        <dbReference type="ARBA" id="ARBA00022989"/>
    </source>
</evidence>
<gene>
    <name evidence="9" type="ORF">HF519_07850</name>
</gene>
<feature type="transmembrane region" description="Helical" evidence="7">
    <location>
        <begin position="140"/>
        <end position="160"/>
    </location>
</feature>
<dbReference type="SUPFAM" id="SSF144091">
    <property type="entry name" value="Rhomboid-like"/>
    <property type="match status" value="1"/>
</dbReference>
<dbReference type="GO" id="GO:0016020">
    <property type="term" value="C:membrane"/>
    <property type="evidence" value="ECO:0007669"/>
    <property type="project" value="UniProtKB-SubCell"/>
</dbReference>
<organism evidence="9 10">
    <name type="scientific">Pseudonocardia bannensis</name>
    <dbReference type="NCBI Taxonomy" id="630973"/>
    <lineage>
        <taxon>Bacteria</taxon>
        <taxon>Bacillati</taxon>
        <taxon>Actinomycetota</taxon>
        <taxon>Actinomycetes</taxon>
        <taxon>Pseudonocardiales</taxon>
        <taxon>Pseudonocardiaceae</taxon>
        <taxon>Pseudonocardia</taxon>
    </lineage>
</organism>
<feature type="transmembrane region" description="Helical" evidence="7">
    <location>
        <begin position="276"/>
        <end position="295"/>
    </location>
</feature>
<comment type="caution">
    <text evidence="9">The sequence shown here is derived from an EMBL/GenBank/DDBJ whole genome shotgun (WGS) entry which is preliminary data.</text>
</comment>
<dbReference type="PANTHER" id="PTHR43731:SF14">
    <property type="entry name" value="PRESENILIN-ASSOCIATED RHOMBOID-LIKE PROTEIN, MITOCHONDRIAL"/>
    <property type="match status" value="1"/>
</dbReference>
<evidence type="ECO:0000313" key="9">
    <source>
        <dbReference type="EMBL" id="NMH91500.1"/>
    </source>
</evidence>
<evidence type="ECO:0000313" key="10">
    <source>
        <dbReference type="Proteomes" id="UP000586918"/>
    </source>
</evidence>
<dbReference type="GO" id="GO:0004252">
    <property type="term" value="F:serine-type endopeptidase activity"/>
    <property type="evidence" value="ECO:0007669"/>
    <property type="project" value="InterPro"/>
</dbReference>
<dbReference type="CDD" id="cd19756">
    <property type="entry name" value="Bbox2"/>
    <property type="match status" value="1"/>
</dbReference>
<dbReference type="InterPro" id="IPR035952">
    <property type="entry name" value="Rhomboid-like_sf"/>
</dbReference>
<sequence>MSYPAGPPQPPSCPGGSPPGAGPVGCVRHPDRPTGLRCTRCERPACPDCLREASVGHQCVDCVAEGNRGARRGVTIAGAEPGTRPIVVPVLIALNVVVFAWTVLQAGSLGANVRASLFREWALVPGLVADGECWRVLTSGFLHIGPLHLVFNMMALWIIGRDIEIVLGRGRFLAVYLVALLGGSAAVMLFYPPDARVAGASGAVFGLMGGLAVVLRRLKVPAGQVLGLIAVNVVISIVLPGVSLIGHLGGLVVGAVATAALVYAPARNRPRYQVGALVGLTVLLSAVIVLSVGGLG</sequence>
<evidence type="ECO:0000256" key="2">
    <source>
        <dbReference type="ARBA" id="ARBA00009045"/>
    </source>
</evidence>
<reference evidence="9 10" key="1">
    <citation type="submission" date="2020-04" db="EMBL/GenBank/DDBJ databases">
        <authorList>
            <person name="Klaysubun C."/>
            <person name="Duangmal K."/>
            <person name="Lipun K."/>
        </authorList>
    </citation>
    <scope>NUCLEOTIDE SEQUENCE [LARGE SCALE GENOMIC DNA]</scope>
    <source>
        <strain evidence="9 10">DSM 45300</strain>
    </source>
</reference>
<evidence type="ECO:0000256" key="4">
    <source>
        <dbReference type="ARBA" id="ARBA00022801"/>
    </source>
</evidence>
<dbReference type="GO" id="GO:0006508">
    <property type="term" value="P:proteolysis"/>
    <property type="evidence" value="ECO:0007669"/>
    <property type="project" value="UniProtKB-KW"/>
</dbReference>
<keyword evidence="10" id="KW-1185">Reference proteome</keyword>
<keyword evidence="5 7" id="KW-1133">Transmembrane helix</keyword>
<comment type="similarity">
    <text evidence="2">Belongs to the peptidase S54 family.</text>
</comment>
<feature type="transmembrane region" description="Helical" evidence="7">
    <location>
        <begin position="222"/>
        <end position="239"/>
    </location>
</feature>
<evidence type="ECO:0000256" key="6">
    <source>
        <dbReference type="ARBA" id="ARBA00023136"/>
    </source>
</evidence>
<dbReference type="Proteomes" id="UP000586918">
    <property type="component" value="Unassembled WGS sequence"/>
</dbReference>
<comment type="subcellular location">
    <subcellularLocation>
        <location evidence="1">Membrane</location>
        <topology evidence="1">Multi-pass membrane protein</topology>
    </subcellularLocation>
</comment>
<evidence type="ECO:0000256" key="3">
    <source>
        <dbReference type="ARBA" id="ARBA00022692"/>
    </source>
</evidence>
<name>A0A848DFS3_9PSEU</name>
<keyword evidence="3 7" id="KW-0812">Transmembrane</keyword>
<evidence type="ECO:0000256" key="7">
    <source>
        <dbReference type="SAM" id="Phobius"/>
    </source>
</evidence>
<dbReference type="SUPFAM" id="SSF57845">
    <property type="entry name" value="B-box zinc-binding domain"/>
    <property type="match status" value="1"/>
</dbReference>
<evidence type="ECO:0000259" key="8">
    <source>
        <dbReference type="Pfam" id="PF01694"/>
    </source>
</evidence>
<feature type="transmembrane region" description="Helical" evidence="7">
    <location>
        <begin position="172"/>
        <end position="191"/>
    </location>
</feature>
<dbReference type="InterPro" id="IPR050925">
    <property type="entry name" value="Rhomboid_protease_S54"/>
</dbReference>
<dbReference type="Pfam" id="PF01694">
    <property type="entry name" value="Rhomboid"/>
    <property type="match status" value="1"/>
</dbReference>
<protein>
    <submittedName>
        <fullName evidence="9">Rhomboid family intramembrane serine protease</fullName>
    </submittedName>
</protein>
<dbReference type="Gene3D" id="1.20.1540.10">
    <property type="entry name" value="Rhomboid-like"/>
    <property type="match status" value="1"/>
</dbReference>
<dbReference type="AlphaFoldDB" id="A0A848DFS3"/>
<feature type="transmembrane region" description="Helical" evidence="7">
    <location>
        <begin position="245"/>
        <end position="264"/>
    </location>
</feature>
<dbReference type="InterPro" id="IPR022764">
    <property type="entry name" value="Peptidase_S54_rhomboid_dom"/>
</dbReference>
<feature type="domain" description="Peptidase S54 rhomboid" evidence="8">
    <location>
        <begin position="131"/>
        <end position="262"/>
    </location>
</feature>
<dbReference type="EMBL" id="JAAXKZ010000019">
    <property type="protein sequence ID" value="NMH91500.1"/>
    <property type="molecule type" value="Genomic_DNA"/>
</dbReference>
<keyword evidence="4" id="KW-0378">Hydrolase</keyword>
<dbReference type="PANTHER" id="PTHR43731">
    <property type="entry name" value="RHOMBOID PROTEASE"/>
    <property type="match status" value="1"/>
</dbReference>
<accession>A0A848DFS3</accession>
<evidence type="ECO:0000256" key="1">
    <source>
        <dbReference type="ARBA" id="ARBA00004141"/>
    </source>
</evidence>
<proteinExistence type="inferred from homology"/>
<keyword evidence="9" id="KW-0645">Protease</keyword>